<reference evidence="1" key="1">
    <citation type="submission" date="2014-11" db="EMBL/GenBank/DDBJ databases">
        <authorList>
            <person name="Amaro Gonzalez C."/>
        </authorList>
    </citation>
    <scope>NUCLEOTIDE SEQUENCE</scope>
</reference>
<accession>A0A0E9QVE3</accession>
<name>A0A0E9QVE3_ANGAN</name>
<reference evidence="1" key="2">
    <citation type="journal article" date="2015" name="Fish Shellfish Immunol.">
        <title>Early steps in the European eel (Anguilla anguilla)-Vibrio vulnificus interaction in the gills: Role of the RtxA13 toxin.</title>
        <authorList>
            <person name="Callol A."/>
            <person name="Pajuelo D."/>
            <person name="Ebbesson L."/>
            <person name="Teles M."/>
            <person name="MacKenzie S."/>
            <person name="Amaro C."/>
        </authorList>
    </citation>
    <scope>NUCLEOTIDE SEQUENCE</scope>
</reference>
<dbReference type="AlphaFoldDB" id="A0A0E9QVE3"/>
<proteinExistence type="predicted"/>
<protein>
    <submittedName>
        <fullName evidence="1">Uncharacterized protein</fullName>
    </submittedName>
</protein>
<organism evidence="1">
    <name type="scientific">Anguilla anguilla</name>
    <name type="common">European freshwater eel</name>
    <name type="synonym">Muraena anguilla</name>
    <dbReference type="NCBI Taxonomy" id="7936"/>
    <lineage>
        <taxon>Eukaryota</taxon>
        <taxon>Metazoa</taxon>
        <taxon>Chordata</taxon>
        <taxon>Craniata</taxon>
        <taxon>Vertebrata</taxon>
        <taxon>Euteleostomi</taxon>
        <taxon>Actinopterygii</taxon>
        <taxon>Neopterygii</taxon>
        <taxon>Teleostei</taxon>
        <taxon>Anguilliformes</taxon>
        <taxon>Anguillidae</taxon>
        <taxon>Anguilla</taxon>
    </lineage>
</organism>
<dbReference type="EMBL" id="GBXM01087793">
    <property type="protein sequence ID" value="JAH20784.1"/>
    <property type="molecule type" value="Transcribed_RNA"/>
</dbReference>
<sequence length="35" mass="4108">MGFGSREVGRNGEVQKGRMERDYVELRRLARGFYS</sequence>
<evidence type="ECO:0000313" key="1">
    <source>
        <dbReference type="EMBL" id="JAH20784.1"/>
    </source>
</evidence>